<comment type="similarity">
    <text evidence="3">Belongs to the alpha-IPM synthase/homocitrate synthase family. LeuA type 1 subfamily.</text>
</comment>
<dbReference type="Pfam" id="PF00682">
    <property type="entry name" value="HMGL-like"/>
    <property type="match status" value="1"/>
</dbReference>
<accession>A0ABW5GP71</accession>
<dbReference type="Pfam" id="PF22617">
    <property type="entry name" value="HCS_D2"/>
    <property type="match status" value="1"/>
</dbReference>
<proteinExistence type="inferred from homology"/>
<dbReference type="Gene3D" id="3.20.20.70">
    <property type="entry name" value="Aldolase class I"/>
    <property type="match status" value="1"/>
</dbReference>
<dbReference type="EMBL" id="JBHUKU010000017">
    <property type="protein sequence ID" value="MFD2462674.1"/>
    <property type="molecule type" value="Genomic_DNA"/>
</dbReference>
<dbReference type="Gene3D" id="1.10.238.260">
    <property type="match status" value="1"/>
</dbReference>
<evidence type="ECO:0000256" key="7">
    <source>
        <dbReference type="ARBA" id="ARBA00022679"/>
    </source>
</evidence>
<dbReference type="InterPro" id="IPR044878">
    <property type="entry name" value="UbiA_sf"/>
</dbReference>
<protein>
    <recommendedName>
        <fullName evidence="4">2-isopropylmalate synthase</fullName>
        <ecNumber evidence="4">2.3.3.13</ecNumber>
    </recommendedName>
</protein>
<keyword evidence="9 13" id="KW-1133">Transmembrane helix</keyword>
<comment type="pathway">
    <text evidence="2">Amino-acid biosynthesis; L-leucine biosynthesis; L-leucine from 3-methyl-2-oxobutanoate: step 1/4.</text>
</comment>
<keyword evidence="16" id="KW-1185">Reference proteome</keyword>
<organism evidence="15 16">
    <name type="scientific">Amycolatopsis samaneae</name>
    <dbReference type="NCBI Taxonomy" id="664691"/>
    <lineage>
        <taxon>Bacteria</taxon>
        <taxon>Bacillati</taxon>
        <taxon>Actinomycetota</taxon>
        <taxon>Actinomycetes</taxon>
        <taxon>Pseudonocardiales</taxon>
        <taxon>Pseudonocardiaceae</taxon>
        <taxon>Amycolatopsis</taxon>
    </lineage>
</organism>
<feature type="transmembrane region" description="Helical" evidence="13">
    <location>
        <begin position="12"/>
        <end position="31"/>
    </location>
</feature>
<name>A0ABW5GP71_9PSEU</name>
<evidence type="ECO:0000256" key="10">
    <source>
        <dbReference type="ARBA" id="ARBA00023136"/>
    </source>
</evidence>
<dbReference type="EC" id="2.3.3.13" evidence="4"/>
<dbReference type="Pfam" id="PF01040">
    <property type="entry name" value="UbiA"/>
    <property type="match status" value="1"/>
</dbReference>
<keyword evidence="8 13" id="KW-0812">Transmembrane</keyword>
<keyword evidence="6" id="KW-0028">Amino-acid biosynthesis</keyword>
<dbReference type="RefSeq" id="WP_345403905.1">
    <property type="nucleotide sequence ID" value="NZ_BAABHG010000015.1"/>
</dbReference>
<keyword evidence="12" id="KW-0100">Branched-chain amino acid biosynthesis</keyword>
<keyword evidence="7" id="KW-0808">Transferase</keyword>
<comment type="caution">
    <text evidence="15">The sequence shown here is derived from an EMBL/GenBank/DDBJ whole genome shotgun (WGS) entry which is preliminary data.</text>
</comment>
<evidence type="ECO:0000256" key="12">
    <source>
        <dbReference type="ARBA" id="ARBA00023304"/>
    </source>
</evidence>
<evidence type="ECO:0000256" key="8">
    <source>
        <dbReference type="ARBA" id="ARBA00022692"/>
    </source>
</evidence>
<evidence type="ECO:0000256" key="2">
    <source>
        <dbReference type="ARBA" id="ARBA00004689"/>
    </source>
</evidence>
<evidence type="ECO:0000313" key="16">
    <source>
        <dbReference type="Proteomes" id="UP001597419"/>
    </source>
</evidence>
<keyword evidence="11" id="KW-0464">Manganese</keyword>
<dbReference type="PANTHER" id="PTHR10277">
    <property type="entry name" value="HOMOCITRATE SYNTHASE-RELATED"/>
    <property type="match status" value="1"/>
</dbReference>
<reference evidence="16" key="1">
    <citation type="journal article" date="2019" name="Int. J. Syst. Evol. Microbiol.">
        <title>The Global Catalogue of Microorganisms (GCM) 10K type strain sequencing project: providing services to taxonomists for standard genome sequencing and annotation.</title>
        <authorList>
            <consortium name="The Broad Institute Genomics Platform"/>
            <consortium name="The Broad Institute Genome Sequencing Center for Infectious Disease"/>
            <person name="Wu L."/>
            <person name="Ma J."/>
        </authorList>
    </citation>
    <scope>NUCLEOTIDE SEQUENCE [LARGE SCALE GENOMIC DNA]</scope>
    <source>
        <strain evidence="16">CGMCC 4.7643</strain>
    </source>
</reference>
<sequence>MPRALSAHVETWRPYTLGYVGLVGLSGAVLVPGDHPVWRLCCAWLVPTLGWLAGLYGGDYFDRALDAIAKPHRPIPSGRMAPRTALGAMIGCALVGGVLGVLLNWRTPLLVCAAWALGIAYSKWFKGRGLAGNLVRGGITAFAFLFGMMATASSPPFALVPLALVFWCHDAASNLVGALRDIDGDREGGYRTLPVNRGVRLSMTVVTALYVAAVVIAAAAPALSGRPATAVWAATFAVAVLLGAGAVGTLYRAPRPMPRPVALRAHEILVAERVLLAGAFVSLGGGALTGLPILAAVLAVSLATQRKMRHRHEFGVPGAVPVDAGTVLRFVDKHLGTARPPAGLAGWHRRIDIELAEPGLRIPLVVEGGVPRRRGDGEHEGLPLIRITTTGTVFRDIFLHGRSNPRRAYLARQVRMDASARDMMCLNQLFNAWRSASPKPATSARAGEPVRPRENRLPDTIVLSDTTLRDGEQMPGLSFHPEQKLDIARRLAALGVPLVEAGFPAVSEEEARAVRAVVDAELDVVVQAIARPKESDIRAAADTGAQSIAVFIGTSDTHVRAKLGLTRDELLRRVHDGVARAARTGRQVVFAAEDASRTDPEFLVRVYTEAADAGADVLGLADTGGVATPWSIGELVDEVTRVCPLPLAVHCHNDLGLATANSLAGVLAGASGIQCSVLGIGERAGNAPLEEVALALEVTFGHRTGLALPALEPLARRVSGILGQETAPYKPVVGGNAFVHESGLHVDGILSDPATYEPYAPELVGRARRIVFGKHSGRAGVRQALGAHRVDLTDGELSALLERIKDRAGHRGHLDQFAVVELAKSVSGQEGVLHD</sequence>
<feature type="transmembrane region" description="Helical" evidence="13">
    <location>
        <begin position="80"/>
        <end position="99"/>
    </location>
</feature>
<evidence type="ECO:0000256" key="13">
    <source>
        <dbReference type="SAM" id="Phobius"/>
    </source>
</evidence>
<feature type="transmembrane region" description="Helical" evidence="13">
    <location>
        <begin position="158"/>
        <end position="179"/>
    </location>
</feature>
<feature type="domain" description="Pyruvate carboxyltransferase" evidence="14">
    <location>
        <begin position="461"/>
        <end position="712"/>
    </location>
</feature>
<dbReference type="PANTHER" id="PTHR10277:SF9">
    <property type="entry name" value="2-ISOPROPYLMALATE SYNTHASE 1, CHLOROPLASTIC-RELATED"/>
    <property type="match status" value="1"/>
</dbReference>
<dbReference type="InterPro" id="IPR054691">
    <property type="entry name" value="LeuA/HCS_post-cat"/>
</dbReference>
<dbReference type="PROSITE" id="PS00816">
    <property type="entry name" value="AIPM_HOMOCIT_SYNTH_2"/>
    <property type="match status" value="1"/>
</dbReference>
<keyword evidence="5" id="KW-0432">Leucine biosynthesis</keyword>
<evidence type="ECO:0000256" key="11">
    <source>
        <dbReference type="ARBA" id="ARBA00023211"/>
    </source>
</evidence>
<evidence type="ECO:0000256" key="4">
    <source>
        <dbReference type="ARBA" id="ARBA00012973"/>
    </source>
</evidence>
<dbReference type="InterPro" id="IPR000537">
    <property type="entry name" value="UbiA_prenyltransferase"/>
</dbReference>
<dbReference type="InterPro" id="IPR002034">
    <property type="entry name" value="AIPM/Hcit_synth_CS"/>
</dbReference>
<evidence type="ECO:0000256" key="5">
    <source>
        <dbReference type="ARBA" id="ARBA00022430"/>
    </source>
</evidence>
<gene>
    <name evidence="15" type="ORF">ACFSYJ_28975</name>
</gene>
<dbReference type="InterPro" id="IPR050073">
    <property type="entry name" value="2-IPM_HCS-like"/>
</dbReference>
<evidence type="ECO:0000256" key="1">
    <source>
        <dbReference type="ARBA" id="ARBA00004141"/>
    </source>
</evidence>
<evidence type="ECO:0000259" key="14">
    <source>
        <dbReference type="PROSITE" id="PS50991"/>
    </source>
</evidence>
<feature type="transmembrane region" description="Helical" evidence="13">
    <location>
        <begin position="199"/>
        <end position="223"/>
    </location>
</feature>
<evidence type="ECO:0000256" key="6">
    <source>
        <dbReference type="ARBA" id="ARBA00022605"/>
    </source>
</evidence>
<dbReference type="PROSITE" id="PS50991">
    <property type="entry name" value="PYR_CT"/>
    <property type="match status" value="1"/>
</dbReference>
<keyword evidence="10 13" id="KW-0472">Membrane</keyword>
<evidence type="ECO:0000256" key="3">
    <source>
        <dbReference type="ARBA" id="ARBA00009396"/>
    </source>
</evidence>
<dbReference type="InterPro" id="IPR013785">
    <property type="entry name" value="Aldolase_TIM"/>
</dbReference>
<feature type="transmembrane region" description="Helical" evidence="13">
    <location>
        <begin position="229"/>
        <end position="253"/>
    </location>
</feature>
<feature type="transmembrane region" description="Helical" evidence="13">
    <location>
        <begin position="134"/>
        <end position="152"/>
    </location>
</feature>
<evidence type="ECO:0000256" key="9">
    <source>
        <dbReference type="ARBA" id="ARBA00022989"/>
    </source>
</evidence>
<feature type="transmembrane region" description="Helical" evidence="13">
    <location>
        <begin position="274"/>
        <end position="302"/>
    </location>
</feature>
<dbReference type="SUPFAM" id="SSF51569">
    <property type="entry name" value="Aldolase"/>
    <property type="match status" value="1"/>
</dbReference>
<dbReference type="CDD" id="cd13956">
    <property type="entry name" value="PT_UbiA"/>
    <property type="match status" value="1"/>
</dbReference>
<evidence type="ECO:0000313" key="15">
    <source>
        <dbReference type="EMBL" id="MFD2462674.1"/>
    </source>
</evidence>
<dbReference type="Gene3D" id="1.10.357.140">
    <property type="entry name" value="UbiA prenyltransferase"/>
    <property type="match status" value="1"/>
</dbReference>
<feature type="transmembrane region" description="Helical" evidence="13">
    <location>
        <begin position="37"/>
        <end position="59"/>
    </location>
</feature>
<dbReference type="PROSITE" id="PS00815">
    <property type="entry name" value="AIPM_HOMOCIT_SYNTH_1"/>
    <property type="match status" value="1"/>
</dbReference>
<comment type="subcellular location">
    <subcellularLocation>
        <location evidence="1">Membrane</location>
        <topology evidence="1">Multi-pass membrane protein</topology>
    </subcellularLocation>
</comment>
<dbReference type="InterPro" id="IPR000891">
    <property type="entry name" value="PYR_CT"/>
</dbReference>
<dbReference type="Proteomes" id="UP001597419">
    <property type="component" value="Unassembled WGS sequence"/>
</dbReference>